<dbReference type="Proteomes" id="UP000017081">
    <property type="component" value="Unassembled WGS sequence"/>
</dbReference>
<proteinExistence type="predicted"/>
<sequence length="110" mass="12749">MIFMNKLLQDKIFRELLKFHSQGDIFEEKEIITLGCMANGSTKELQKKILTTIDLQNLLQDYSLNEINENASILADKDLIKINRVTTTTNKNYLELLEPLVSLEDFLDEI</sequence>
<accession>U7V980</accession>
<evidence type="ECO:0000313" key="1">
    <source>
        <dbReference type="EMBL" id="ERT68105.1"/>
    </source>
</evidence>
<comment type="caution">
    <text evidence="1">The sequence shown here is derived from an EMBL/GenBank/DDBJ whole genome shotgun (WGS) entry which is preliminary data.</text>
</comment>
<name>U7V980_9FUSO</name>
<dbReference type="EMBL" id="AXZF01000083">
    <property type="protein sequence ID" value="ERT68105.1"/>
    <property type="molecule type" value="Genomic_DNA"/>
</dbReference>
<keyword evidence="2" id="KW-1185">Reference proteome</keyword>
<dbReference type="STRING" id="1319815.HMPREF0202_02041"/>
<protein>
    <submittedName>
        <fullName evidence="1">Uncharacterized protein</fullName>
    </submittedName>
</protein>
<dbReference type="AlphaFoldDB" id="U7V980"/>
<evidence type="ECO:0000313" key="2">
    <source>
        <dbReference type="Proteomes" id="UP000017081"/>
    </source>
</evidence>
<dbReference type="eggNOG" id="ENOG5032VVY">
    <property type="taxonomic scope" value="Bacteria"/>
</dbReference>
<reference evidence="1 2" key="1">
    <citation type="submission" date="2013-08" db="EMBL/GenBank/DDBJ databases">
        <authorList>
            <person name="Weinstock G."/>
            <person name="Sodergren E."/>
            <person name="Wylie T."/>
            <person name="Fulton L."/>
            <person name="Fulton R."/>
            <person name="Fronick C."/>
            <person name="O'Laughlin M."/>
            <person name="Godfrey J."/>
            <person name="Miner T."/>
            <person name="Herter B."/>
            <person name="Appelbaum E."/>
            <person name="Cordes M."/>
            <person name="Lek S."/>
            <person name="Wollam A."/>
            <person name="Pepin K.H."/>
            <person name="Palsikar V.B."/>
            <person name="Mitreva M."/>
            <person name="Wilson R.K."/>
        </authorList>
    </citation>
    <scope>NUCLEOTIDE SEQUENCE [LARGE SCALE GENOMIC DNA]</scope>
    <source>
        <strain evidence="1 2">ATCC BAA-474</strain>
    </source>
</reference>
<organism evidence="1 2">
    <name type="scientific">Cetobacterium somerae ATCC BAA-474</name>
    <dbReference type="NCBI Taxonomy" id="1319815"/>
    <lineage>
        <taxon>Bacteria</taxon>
        <taxon>Fusobacteriati</taxon>
        <taxon>Fusobacteriota</taxon>
        <taxon>Fusobacteriia</taxon>
        <taxon>Fusobacteriales</taxon>
        <taxon>Fusobacteriaceae</taxon>
        <taxon>Cetobacterium</taxon>
    </lineage>
</organism>
<gene>
    <name evidence="1" type="ORF">HMPREF0202_02041</name>
</gene>
<dbReference type="HOGENOM" id="CLU_2246074_0_0_0"/>